<dbReference type="RefSeq" id="WP_046564743.1">
    <property type="nucleotide sequence ID" value="NZ_CP010025.1"/>
</dbReference>
<protein>
    <submittedName>
        <fullName evidence="6">Bacterial regulatory s, tetR family protein</fullName>
    </submittedName>
</protein>
<dbReference type="InterPro" id="IPR050109">
    <property type="entry name" value="HTH-type_TetR-like_transc_reg"/>
</dbReference>
<keyword evidence="1" id="KW-0805">Transcription regulation</keyword>
<evidence type="ECO:0000313" key="7">
    <source>
        <dbReference type="Proteomes" id="UP000032614"/>
    </source>
</evidence>
<feature type="DNA-binding region" description="H-T-H motif" evidence="4">
    <location>
        <begin position="22"/>
        <end position="41"/>
    </location>
</feature>
<reference evidence="6 7" key="1">
    <citation type="journal article" date="2015" name="Genome Announc.">
        <title>Complete genome sequences for 59 burkholderia isolates, both pathogenic and near neighbor.</title>
        <authorList>
            <person name="Johnson S.L."/>
            <person name="Bishop-Lilly K.A."/>
            <person name="Ladner J.T."/>
            <person name="Daligault H.E."/>
            <person name="Davenport K.W."/>
            <person name="Jaissle J."/>
            <person name="Frey K.G."/>
            <person name="Koroleva G.I."/>
            <person name="Bruce D.C."/>
            <person name="Coyne S.R."/>
            <person name="Broomall S.M."/>
            <person name="Li P.E."/>
            <person name="Teshima H."/>
            <person name="Gibbons H.S."/>
            <person name="Palacios G.F."/>
            <person name="Rosenzweig C.N."/>
            <person name="Redden C.L."/>
            <person name="Xu Y."/>
            <person name="Minogue T.D."/>
            <person name="Chain P.S."/>
        </authorList>
    </citation>
    <scope>NUCLEOTIDE SEQUENCE [LARGE SCALE GENOMIC DNA]</scope>
    <source>
        <strain evidence="6 7">ATCC BAA-463</strain>
    </source>
</reference>
<accession>A0AAU8SU69</accession>
<dbReference type="Pfam" id="PF00440">
    <property type="entry name" value="TetR_N"/>
    <property type="match status" value="1"/>
</dbReference>
<name>A0AAU8SU69_9BURK</name>
<evidence type="ECO:0000256" key="3">
    <source>
        <dbReference type="ARBA" id="ARBA00023163"/>
    </source>
</evidence>
<dbReference type="AlphaFoldDB" id="A0AAU8SU69"/>
<evidence type="ECO:0000259" key="5">
    <source>
        <dbReference type="PROSITE" id="PS50977"/>
    </source>
</evidence>
<dbReference type="InterPro" id="IPR009057">
    <property type="entry name" value="Homeodomain-like_sf"/>
</dbReference>
<dbReference type="InterPro" id="IPR036271">
    <property type="entry name" value="Tet_transcr_reg_TetR-rel_C_sf"/>
</dbReference>
<evidence type="ECO:0000256" key="1">
    <source>
        <dbReference type="ARBA" id="ARBA00023015"/>
    </source>
</evidence>
<sequence length="201" mass="22849">MRDNIKEVATQLLIQNGYQGFRFRDIATQLNVTRANVHYHFGNKQQLAEEVIVEYVADALNAYQAIWLDPCSTLDEKINRLKDETKKRYLKYNPTGRTGAPWSLLARMRFERDLLSDKAREAVEMYGERLESVIFEGMAMAVQKKELSPDTPIKDISFQLVTVTNSAGPITQDSGSFDRLEELYCALARIIQHAFGNAPAA</sequence>
<gene>
    <name evidence="6" type="ORF">OI25_7287</name>
</gene>
<dbReference type="Proteomes" id="UP000032614">
    <property type="component" value="Chromosome 3"/>
</dbReference>
<dbReference type="GO" id="GO:0003700">
    <property type="term" value="F:DNA-binding transcription factor activity"/>
    <property type="evidence" value="ECO:0007669"/>
    <property type="project" value="TreeGrafter"/>
</dbReference>
<keyword evidence="3" id="KW-0804">Transcription</keyword>
<dbReference type="InterPro" id="IPR001647">
    <property type="entry name" value="HTH_TetR"/>
</dbReference>
<dbReference type="PRINTS" id="PR00455">
    <property type="entry name" value="HTHTETR"/>
</dbReference>
<dbReference type="SUPFAM" id="SSF48498">
    <property type="entry name" value="Tetracyclin repressor-like, C-terminal domain"/>
    <property type="match status" value="1"/>
</dbReference>
<dbReference type="PANTHER" id="PTHR30055">
    <property type="entry name" value="HTH-TYPE TRANSCRIPTIONAL REGULATOR RUTR"/>
    <property type="match status" value="1"/>
</dbReference>
<organism evidence="6 7">
    <name type="scientific">Paraburkholderia fungorum</name>
    <dbReference type="NCBI Taxonomy" id="134537"/>
    <lineage>
        <taxon>Bacteria</taxon>
        <taxon>Pseudomonadati</taxon>
        <taxon>Pseudomonadota</taxon>
        <taxon>Betaproteobacteria</taxon>
        <taxon>Burkholderiales</taxon>
        <taxon>Burkholderiaceae</taxon>
        <taxon>Paraburkholderia</taxon>
    </lineage>
</organism>
<dbReference type="KEGG" id="bfn:OI25_7287"/>
<evidence type="ECO:0000313" key="6">
    <source>
        <dbReference type="EMBL" id="AJZ56937.1"/>
    </source>
</evidence>
<evidence type="ECO:0000256" key="4">
    <source>
        <dbReference type="PROSITE-ProRule" id="PRU00335"/>
    </source>
</evidence>
<proteinExistence type="predicted"/>
<dbReference type="GeneID" id="66513611"/>
<dbReference type="PANTHER" id="PTHR30055:SF234">
    <property type="entry name" value="HTH-TYPE TRANSCRIPTIONAL REGULATOR BETI"/>
    <property type="match status" value="1"/>
</dbReference>
<evidence type="ECO:0000256" key="2">
    <source>
        <dbReference type="ARBA" id="ARBA00023125"/>
    </source>
</evidence>
<dbReference type="Gene3D" id="1.10.357.10">
    <property type="entry name" value="Tetracycline Repressor, domain 2"/>
    <property type="match status" value="1"/>
</dbReference>
<dbReference type="PROSITE" id="PS50977">
    <property type="entry name" value="HTH_TETR_2"/>
    <property type="match status" value="1"/>
</dbReference>
<keyword evidence="2 4" id="KW-0238">DNA-binding</keyword>
<dbReference type="GO" id="GO:0000976">
    <property type="term" value="F:transcription cis-regulatory region binding"/>
    <property type="evidence" value="ECO:0007669"/>
    <property type="project" value="TreeGrafter"/>
</dbReference>
<feature type="domain" description="HTH tetR-type" evidence="5">
    <location>
        <begin position="1"/>
        <end position="59"/>
    </location>
</feature>
<dbReference type="SUPFAM" id="SSF46689">
    <property type="entry name" value="Homeodomain-like"/>
    <property type="match status" value="1"/>
</dbReference>
<dbReference type="EMBL" id="CP010025">
    <property type="protein sequence ID" value="AJZ56937.1"/>
    <property type="molecule type" value="Genomic_DNA"/>
</dbReference>